<comment type="caution">
    <text evidence="3">The sequence shown here is derived from an EMBL/GenBank/DDBJ whole genome shotgun (WGS) entry which is preliminary data.</text>
</comment>
<name>A0A917WV94_9ACTN</name>
<dbReference type="Proteomes" id="UP000642070">
    <property type="component" value="Unassembled WGS sequence"/>
</dbReference>
<dbReference type="GO" id="GO:0046872">
    <property type="term" value="F:metal ion binding"/>
    <property type="evidence" value="ECO:0007669"/>
    <property type="project" value="InterPro"/>
</dbReference>
<accession>A0A917WV94</accession>
<feature type="transmembrane region" description="Helical" evidence="2">
    <location>
        <begin position="535"/>
        <end position="555"/>
    </location>
</feature>
<organism evidence="3 4">
    <name type="scientific">Dactylosporangium sucinum</name>
    <dbReference type="NCBI Taxonomy" id="1424081"/>
    <lineage>
        <taxon>Bacteria</taxon>
        <taxon>Bacillati</taxon>
        <taxon>Actinomycetota</taxon>
        <taxon>Actinomycetes</taxon>
        <taxon>Micromonosporales</taxon>
        <taxon>Micromonosporaceae</taxon>
        <taxon>Dactylosporangium</taxon>
    </lineage>
</organism>
<evidence type="ECO:0000256" key="2">
    <source>
        <dbReference type="SAM" id="Phobius"/>
    </source>
</evidence>
<dbReference type="Gene3D" id="3.30.830.10">
    <property type="entry name" value="Metalloenzyme, LuxS/M16 peptidase-like"/>
    <property type="match status" value="2"/>
</dbReference>
<evidence type="ECO:0000313" key="3">
    <source>
        <dbReference type="EMBL" id="GGM33157.1"/>
    </source>
</evidence>
<sequence length="561" mass="59181">MRQQEVDGVPALLAPYNGPMIAGLTFRVGQVDETLPYRGITHLLEHLALHGRGLTDYHYNGSTGPIATTFTLQGGEDDIVAFLGGVCAALLDPPIDRLEAERSILRAEAAGRSGGVNEALPLWRYGSRDYGLLTYREMGLPRITGDDVRQWAETWFTRQNAVLWIAGDRIPEGLRLPLRDGVRRPVPAPSSALPVTPAYFQGDEGTVVFDGVMRRSVTGSVLAGVLERELFRGLRQEDGNSYTASASYDPRGDGFAVVTAFADVVPGKADAVLGGFVDVLAKLKVGRIDQADVDAVRAKAEDSFADPAVEVGMLPGRAINLLTGQPLLGVEELRAELHAVTAADVHAAFLEVHGSGLLQVPDGHGADWAGYTAAPTSSPTAVTGERFGNLIVSAEGVSAKFGDGAATVLFKECAIAVAFPDGGRQLIGHDGITIRIEPTVHPVPPEALRRIDAAVAEVTVWQPARDPASIPKPQQPDAKRAAGDRQPPGTGRLVGGILALVAATIALCCGGSWTWVVADNSDPELDVPFDAGSGILIAVCFAAAIGLGLFGVSLLRGRRQK</sequence>
<feature type="region of interest" description="Disordered" evidence="1">
    <location>
        <begin position="464"/>
        <end position="488"/>
    </location>
</feature>
<reference evidence="3" key="1">
    <citation type="journal article" date="2014" name="Int. J. Syst. Evol. Microbiol.">
        <title>Complete genome sequence of Corynebacterium casei LMG S-19264T (=DSM 44701T), isolated from a smear-ripened cheese.</title>
        <authorList>
            <consortium name="US DOE Joint Genome Institute (JGI-PGF)"/>
            <person name="Walter F."/>
            <person name="Albersmeier A."/>
            <person name="Kalinowski J."/>
            <person name="Ruckert C."/>
        </authorList>
    </citation>
    <scope>NUCLEOTIDE SEQUENCE</scope>
    <source>
        <strain evidence="3">JCM 19831</strain>
    </source>
</reference>
<protein>
    <recommendedName>
        <fullName evidence="5">Insulinase family protein</fullName>
    </recommendedName>
</protein>
<keyword evidence="2" id="KW-0472">Membrane</keyword>
<dbReference type="AlphaFoldDB" id="A0A917WV94"/>
<dbReference type="InterPro" id="IPR011249">
    <property type="entry name" value="Metalloenz_LuxS/M16"/>
</dbReference>
<keyword evidence="4" id="KW-1185">Reference proteome</keyword>
<reference evidence="3" key="2">
    <citation type="submission" date="2020-09" db="EMBL/GenBank/DDBJ databases">
        <authorList>
            <person name="Sun Q."/>
            <person name="Ohkuma M."/>
        </authorList>
    </citation>
    <scope>NUCLEOTIDE SEQUENCE</scope>
    <source>
        <strain evidence="3">JCM 19831</strain>
    </source>
</reference>
<feature type="transmembrane region" description="Helical" evidence="2">
    <location>
        <begin position="493"/>
        <end position="515"/>
    </location>
</feature>
<evidence type="ECO:0008006" key="5">
    <source>
        <dbReference type="Google" id="ProtNLM"/>
    </source>
</evidence>
<keyword evidence="2" id="KW-1133">Transmembrane helix</keyword>
<dbReference type="SUPFAM" id="SSF63411">
    <property type="entry name" value="LuxS/MPP-like metallohydrolase"/>
    <property type="match status" value="2"/>
</dbReference>
<evidence type="ECO:0000313" key="4">
    <source>
        <dbReference type="Proteomes" id="UP000642070"/>
    </source>
</evidence>
<proteinExistence type="predicted"/>
<dbReference type="EMBL" id="BMPI01000017">
    <property type="protein sequence ID" value="GGM33157.1"/>
    <property type="molecule type" value="Genomic_DNA"/>
</dbReference>
<keyword evidence="2" id="KW-0812">Transmembrane</keyword>
<evidence type="ECO:0000256" key="1">
    <source>
        <dbReference type="SAM" id="MobiDB-lite"/>
    </source>
</evidence>
<gene>
    <name evidence="3" type="ORF">GCM10007977_038200</name>
</gene>